<feature type="compositionally biased region" description="Basic residues" evidence="1">
    <location>
        <begin position="1"/>
        <end position="10"/>
    </location>
</feature>
<feature type="compositionally biased region" description="Basic and acidic residues" evidence="1">
    <location>
        <begin position="208"/>
        <end position="221"/>
    </location>
</feature>
<feature type="compositionally biased region" description="Low complexity" evidence="1">
    <location>
        <begin position="175"/>
        <end position="184"/>
    </location>
</feature>
<feature type="region of interest" description="Disordered" evidence="1">
    <location>
        <begin position="149"/>
        <end position="194"/>
    </location>
</feature>
<feature type="non-terminal residue" evidence="2">
    <location>
        <position position="309"/>
    </location>
</feature>
<feature type="compositionally biased region" description="Basic residues" evidence="1">
    <location>
        <begin position="70"/>
        <end position="84"/>
    </location>
</feature>
<proteinExistence type="predicted"/>
<feature type="region of interest" description="Disordered" evidence="1">
    <location>
        <begin position="1"/>
        <end position="86"/>
    </location>
</feature>
<feature type="compositionally biased region" description="Basic and acidic residues" evidence="1">
    <location>
        <begin position="248"/>
        <end position="261"/>
    </location>
</feature>
<evidence type="ECO:0000256" key="1">
    <source>
        <dbReference type="SAM" id="MobiDB-lite"/>
    </source>
</evidence>
<accession>A0A6J4UG84</accession>
<feature type="compositionally biased region" description="Low complexity" evidence="1">
    <location>
        <begin position="11"/>
        <end position="21"/>
    </location>
</feature>
<dbReference type="EMBL" id="CADCWE010000172">
    <property type="protein sequence ID" value="CAA9547724.1"/>
    <property type="molecule type" value="Genomic_DNA"/>
</dbReference>
<sequence length="309" mass="33795">EAACHPRLRTPRPTAAAAGRAAPDRPPRGARLWPGRDADRGPEHPLVGRRPAGVGRLQLRHEVRRLDPHHPRRRRRLRLGRPRARTPQNRHVLRDLGPALPRLGADRHRHRLAVRQLRLHELPRLQGARPRPLLDPALLVLRRLCLLPDRRPDRRQPGPAQPHRLGAGVGGLVSDRLGPGAGPRDGPRDVADQVLGVGRNRAVLRDAGPELRRLDRDRAPVHGDQPGALAARSGRARGPRLGLVPADGLRREHGLRDDPQRQRRPLGADPARGGARHRAFAPSLAGSPALGGRGAGGERGRLDPLAEPV</sequence>
<feature type="region of interest" description="Disordered" evidence="1">
    <location>
        <begin position="208"/>
        <end position="309"/>
    </location>
</feature>
<organism evidence="2">
    <name type="scientific">uncultured Thermomicrobiales bacterium</name>
    <dbReference type="NCBI Taxonomy" id="1645740"/>
    <lineage>
        <taxon>Bacteria</taxon>
        <taxon>Pseudomonadati</taxon>
        <taxon>Thermomicrobiota</taxon>
        <taxon>Thermomicrobia</taxon>
        <taxon>Thermomicrobiales</taxon>
        <taxon>environmental samples</taxon>
    </lineage>
</organism>
<feature type="compositionally biased region" description="Basic and acidic residues" evidence="1">
    <location>
        <begin position="34"/>
        <end position="43"/>
    </location>
</feature>
<feature type="compositionally biased region" description="Basic and acidic residues" evidence="1">
    <location>
        <begin position="59"/>
        <end position="69"/>
    </location>
</feature>
<feature type="non-terminal residue" evidence="2">
    <location>
        <position position="1"/>
    </location>
</feature>
<dbReference type="AlphaFoldDB" id="A0A6J4UG84"/>
<gene>
    <name evidence="2" type="ORF">AVDCRST_MAG73-2578</name>
</gene>
<evidence type="ECO:0000313" key="2">
    <source>
        <dbReference type="EMBL" id="CAA9547724.1"/>
    </source>
</evidence>
<name>A0A6J4UG84_9BACT</name>
<reference evidence="2" key="1">
    <citation type="submission" date="2020-02" db="EMBL/GenBank/DDBJ databases">
        <authorList>
            <person name="Meier V. D."/>
        </authorList>
    </citation>
    <scope>NUCLEOTIDE SEQUENCE</scope>
    <source>
        <strain evidence="2">AVDCRST_MAG73</strain>
    </source>
</reference>
<protein>
    <submittedName>
        <fullName evidence="2">Carotenoid biosynthesis protein</fullName>
    </submittedName>
</protein>
<feature type="compositionally biased region" description="Basic and acidic residues" evidence="1">
    <location>
        <begin position="296"/>
        <end position="309"/>
    </location>
</feature>